<dbReference type="EMBL" id="FNUC01000003">
    <property type="protein sequence ID" value="SEE20362.1"/>
    <property type="molecule type" value="Genomic_DNA"/>
</dbReference>
<dbReference type="PANTHER" id="PTHR44196:SF1">
    <property type="entry name" value="DEHYDROGENASE_REDUCTASE SDR FAMILY MEMBER 7B"/>
    <property type="match status" value="1"/>
</dbReference>
<reference evidence="4" key="1">
    <citation type="submission" date="2016-10" db="EMBL/GenBank/DDBJ databases">
        <authorList>
            <person name="Varghese N."/>
            <person name="Submissions S."/>
        </authorList>
    </citation>
    <scope>NUCLEOTIDE SEQUENCE [LARGE SCALE GENOMIC DNA]</scope>
    <source>
        <strain evidence="4">DSM 45237</strain>
    </source>
</reference>
<evidence type="ECO:0000313" key="3">
    <source>
        <dbReference type="EMBL" id="SEE20362.1"/>
    </source>
</evidence>
<evidence type="ECO:0000256" key="1">
    <source>
        <dbReference type="ARBA" id="ARBA00006484"/>
    </source>
</evidence>
<dbReference type="Proteomes" id="UP000181980">
    <property type="component" value="Unassembled WGS sequence"/>
</dbReference>
<comment type="similarity">
    <text evidence="1">Belongs to the short-chain dehydrogenases/reductases (SDR) family.</text>
</comment>
<dbReference type="Pfam" id="PF00106">
    <property type="entry name" value="adh_short"/>
    <property type="match status" value="1"/>
</dbReference>
<evidence type="ECO:0000256" key="2">
    <source>
        <dbReference type="ARBA" id="ARBA00023002"/>
    </source>
</evidence>
<dbReference type="SUPFAM" id="SSF51735">
    <property type="entry name" value="NAD(P)-binding Rossmann-fold domains"/>
    <property type="match status" value="1"/>
</dbReference>
<dbReference type="PANTHER" id="PTHR44196">
    <property type="entry name" value="DEHYDROGENASE/REDUCTASE SDR FAMILY MEMBER 7B"/>
    <property type="match status" value="1"/>
</dbReference>
<dbReference type="PRINTS" id="PR00081">
    <property type="entry name" value="GDHRDH"/>
</dbReference>
<accession>A0A1H5GXD7</accession>
<keyword evidence="2" id="KW-0560">Oxidoreductase</keyword>
<gene>
    <name evidence="3" type="ORF">SAMN04488561_0689</name>
</gene>
<dbReference type="STRING" id="561176.SAMN04488561_0689"/>
<dbReference type="InterPro" id="IPR002347">
    <property type="entry name" value="SDR_fam"/>
</dbReference>
<dbReference type="AlphaFoldDB" id="A0A1H5GXD7"/>
<evidence type="ECO:0000313" key="4">
    <source>
        <dbReference type="Proteomes" id="UP000181980"/>
    </source>
</evidence>
<proteinExistence type="inferred from homology"/>
<name>A0A1H5GXD7_9ACTN</name>
<sequence length="233" mass="23977">MTDPVFLITGASRGIGAAVARRAAAAGYRLILTGRTPEPLAALADELGGPARALAHPADVTDWTALTGVVAAAEERFGRLDVVLANAGTSVVTSFLGDGGAPPEQWRDLVLTNVHGPALTARATLPALRATKGHLLLTGSAAGRGVRPGNLYAATKWAVTGLAQAIRAECVGTGIRVTLLQPGLVDTGAIPPHRRDDPKLDPDDVAAAVLYAVGQPPHVDVNEIIVRPVGQRN</sequence>
<dbReference type="RefSeq" id="WP_069110496.1">
    <property type="nucleotide sequence ID" value="NZ_FNUC01000003.1"/>
</dbReference>
<dbReference type="InterPro" id="IPR036291">
    <property type="entry name" value="NAD(P)-bd_dom_sf"/>
</dbReference>
<dbReference type="OrthoDB" id="9792003at2"/>
<dbReference type="Gene3D" id="3.40.50.720">
    <property type="entry name" value="NAD(P)-binding Rossmann-like Domain"/>
    <property type="match status" value="1"/>
</dbReference>
<organism evidence="3 4">
    <name type="scientific">Jiangella alba</name>
    <dbReference type="NCBI Taxonomy" id="561176"/>
    <lineage>
        <taxon>Bacteria</taxon>
        <taxon>Bacillati</taxon>
        <taxon>Actinomycetota</taxon>
        <taxon>Actinomycetes</taxon>
        <taxon>Jiangellales</taxon>
        <taxon>Jiangellaceae</taxon>
        <taxon>Jiangella</taxon>
    </lineage>
</organism>
<protein>
    <submittedName>
        <fullName evidence="3">NADP-dependent 3-hydroxy acid dehydrogenase YdfG</fullName>
    </submittedName>
</protein>
<dbReference type="GO" id="GO:0016491">
    <property type="term" value="F:oxidoreductase activity"/>
    <property type="evidence" value="ECO:0007669"/>
    <property type="project" value="UniProtKB-KW"/>
</dbReference>
<keyword evidence="4" id="KW-1185">Reference proteome</keyword>
<dbReference type="GO" id="GO:0016020">
    <property type="term" value="C:membrane"/>
    <property type="evidence" value="ECO:0007669"/>
    <property type="project" value="TreeGrafter"/>
</dbReference>